<dbReference type="EMBL" id="JADBGF010000001">
    <property type="protein sequence ID" value="MBE1597126.1"/>
    <property type="molecule type" value="Genomic_DNA"/>
</dbReference>
<keyword evidence="2" id="KW-1185">Reference proteome</keyword>
<gene>
    <name evidence="1" type="ORF">H4687_003255</name>
</gene>
<name>A0A8I0TRP5_9ACTN</name>
<dbReference type="RefSeq" id="WP_046916287.1">
    <property type="nucleotide sequence ID" value="NZ_JADBGF010000001.1"/>
</dbReference>
<proteinExistence type="predicted"/>
<sequence length="62" mass="6820">MALVPVEIVNNSGQTVQMTLDENGEQLAHFRRMVRREELVSVEVIEPATTPRKSAARGKTGA</sequence>
<dbReference type="AlphaFoldDB" id="A0A8I0TRP5"/>
<organism evidence="1 2">
    <name type="scientific">Streptomyces stelliscabiei</name>
    <dbReference type="NCBI Taxonomy" id="146820"/>
    <lineage>
        <taxon>Bacteria</taxon>
        <taxon>Bacillati</taxon>
        <taxon>Actinomycetota</taxon>
        <taxon>Actinomycetes</taxon>
        <taxon>Kitasatosporales</taxon>
        <taxon>Streptomycetaceae</taxon>
        <taxon>Streptomyces</taxon>
    </lineage>
</organism>
<accession>A0A8I0TRP5</accession>
<dbReference type="Proteomes" id="UP000629287">
    <property type="component" value="Unassembled WGS sequence"/>
</dbReference>
<reference evidence="1 2" key="1">
    <citation type="submission" date="2020-10" db="EMBL/GenBank/DDBJ databases">
        <title>Sequencing the genomes of 1000 actinobacteria strains.</title>
        <authorList>
            <person name="Klenk H.-P."/>
        </authorList>
    </citation>
    <scope>NUCLEOTIDE SEQUENCE [LARGE SCALE GENOMIC DNA]</scope>
    <source>
        <strain evidence="1 2">DSM 41803</strain>
    </source>
</reference>
<dbReference type="GeneID" id="86827831"/>
<protein>
    <submittedName>
        <fullName evidence="1">Uncharacterized protein</fullName>
    </submittedName>
</protein>
<comment type="caution">
    <text evidence="1">The sequence shown here is derived from an EMBL/GenBank/DDBJ whole genome shotgun (WGS) entry which is preliminary data.</text>
</comment>
<evidence type="ECO:0000313" key="1">
    <source>
        <dbReference type="EMBL" id="MBE1597126.1"/>
    </source>
</evidence>
<evidence type="ECO:0000313" key="2">
    <source>
        <dbReference type="Proteomes" id="UP000629287"/>
    </source>
</evidence>